<name>A0ABQ2ZAU3_9GAMM</name>
<comment type="cofactor">
    <cofactor evidence="1">
        <name>[4Fe-4S] cluster</name>
        <dbReference type="ChEBI" id="CHEBI:49883"/>
    </cofactor>
</comment>
<dbReference type="EMBL" id="BMXS01000038">
    <property type="protein sequence ID" value="GGY10328.1"/>
    <property type="molecule type" value="Genomic_DNA"/>
</dbReference>
<dbReference type="CDD" id="cd01335">
    <property type="entry name" value="Radical_SAM"/>
    <property type="match status" value="1"/>
</dbReference>
<evidence type="ECO:0000256" key="4">
    <source>
        <dbReference type="ARBA" id="ARBA00023004"/>
    </source>
</evidence>
<keyword evidence="2" id="KW-0949">S-adenosyl-L-methionine</keyword>
<keyword evidence="3" id="KW-0479">Metal-binding</keyword>
<dbReference type="PANTHER" id="PTHR11228:SF34">
    <property type="entry name" value="TUNGSTEN-CONTAINING ALDEHYDE FERREDOXIN OXIDOREDUCTASE COFACTOR MODIFYING PROTEIN"/>
    <property type="match status" value="1"/>
</dbReference>
<dbReference type="SFLD" id="SFLDS00029">
    <property type="entry name" value="Radical_SAM"/>
    <property type="match status" value="1"/>
</dbReference>
<dbReference type="PROSITE" id="PS51918">
    <property type="entry name" value="RADICAL_SAM"/>
    <property type="match status" value="1"/>
</dbReference>
<evidence type="ECO:0000256" key="2">
    <source>
        <dbReference type="ARBA" id="ARBA00022691"/>
    </source>
</evidence>
<dbReference type="CDD" id="cd21109">
    <property type="entry name" value="SPASM"/>
    <property type="match status" value="1"/>
</dbReference>
<keyword evidence="8" id="KW-1185">Reference proteome</keyword>
<accession>A0ABQ2ZAU3</accession>
<evidence type="ECO:0000256" key="3">
    <source>
        <dbReference type="ARBA" id="ARBA00022723"/>
    </source>
</evidence>
<keyword evidence="4" id="KW-0408">Iron</keyword>
<evidence type="ECO:0000313" key="8">
    <source>
        <dbReference type="Proteomes" id="UP000653056"/>
    </source>
</evidence>
<dbReference type="RefSeq" id="WP_189472761.1">
    <property type="nucleotide sequence ID" value="NZ_BMXS01000038.1"/>
</dbReference>
<evidence type="ECO:0000256" key="5">
    <source>
        <dbReference type="ARBA" id="ARBA00023014"/>
    </source>
</evidence>
<protein>
    <recommendedName>
        <fullName evidence="6">Radical SAM core domain-containing protein</fullName>
    </recommendedName>
</protein>
<dbReference type="Pfam" id="PF13186">
    <property type="entry name" value="SPASM"/>
    <property type="match status" value="1"/>
</dbReference>
<dbReference type="InterPro" id="IPR058240">
    <property type="entry name" value="rSAM_sf"/>
</dbReference>
<feature type="domain" description="Radical SAM core" evidence="6">
    <location>
        <begin position="68"/>
        <end position="290"/>
    </location>
</feature>
<sequence>MKDNRIELADLSFLAFGEKDNLDNLPDQRLAPGVDRKTLPHILAAQKRLENLWAYGTDYCQDTIYVAKEENKLLHLDLDLTGECKLKCFYCDRTPDRYSDVPNRVELTTEERKDIILQAHRLGATTVEFPGAGEPMIDPGFWEIVEYIHSLGMTTVLFTSGYHLDAASVDRLYSLGVTVFLKYNNIDTAVQDRMVGVRGYGMKARNAMNLLLDRGFNKSVPTRLAIDVVVTPKYHDLEDVANLFRWCRDNNVHNYIMTLIPEGMADHKSLLLEKERANDLIEMMRKIDEEEYGLNYSPSRPMGGGYRCRQVNCGLFVNLFGEVYDCNGLARLIGHLRRDSLEEIWCSSYATKIRVPDQNGFCLVRERQWQGRDVSAMNRKTEEYERWRSRNGDDVVVERAKDEVGIGCVELNRKGATIKSKDV</sequence>
<organism evidence="7 8">
    <name type="scientific">Litchfieldella qijiaojingensis</name>
    <dbReference type="NCBI Taxonomy" id="980347"/>
    <lineage>
        <taxon>Bacteria</taxon>
        <taxon>Pseudomonadati</taxon>
        <taxon>Pseudomonadota</taxon>
        <taxon>Gammaproteobacteria</taxon>
        <taxon>Oceanospirillales</taxon>
        <taxon>Halomonadaceae</taxon>
        <taxon>Litchfieldella</taxon>
    </lineage>
</organism>
<dbReference type="Gene3D" id="3.20.20.70">
    <property type="entry name" value="Aldolase class I"/>
    <property type="match status" value="1"/>
</dbReference>
<comment type="caution">
    <text evidence="7">The sequence shown here is derived from an EMBL/GenBank/DDBJ whole genome shotgun (WGS) entry which is preliminary data.</text>
</comment>
<dbReference type="InterPro" id="IPR050377">
    <property type="entry name" value="Radical_SAM_PqqE_MftC-like"/>
</dbReference>
<proteinExistence type="predicted"/>
<evidence type="ECO:0000256" key="1">
    <source>
        <dbReference type="ARBA" id="ARBA00001966"/>
    </source>
</evidence>
<dbReference type="InterPro" id="IPR023885">
    <property type="entry name" value="4Fe4S-binding_SPASM_dom"/>
</dbReference>
<dbReference type="Pfam" id="PF04055">
    <property type="entry name" value="Radical_SAM"/>
    <property type="match status" value="1"/>
</dbReference>
<gene>
    <name evidence="7" type="ORF">GCM10007160_41900</name>
</gene>
<dbReference type="SFLD" id="SFLDG01067">
    <property type="entry name" value="SPASM/twitch_domain_containing"/>
    <property type="match status" value="1"/>
</dbReference>
<evidence type="ECO:0000313" key="7">
    <source>
        <dbReference type="EMBL" id="GGY10328.1"/>
    </source>
</evidence>
<dbReference type="Proteomes" id="UP000653056">
    <property type="component" value="Unassembled WGS sequence"/>
</dbReference>
<dbReference type="SUPFAM" id="SSF102114">
    <property type="entry name" value="Radical SAM enzymes"/>
    <property type="match status" value="1"/>
</dbReference>
<dbReference type="PANTHER" id="PTHR11228">
    <property type="entry name" value="RADICAL SAM DOMAIN PROTEIN"/>
    <property type="match status" value="1"/>
</dbReference>
<dbReference type="InterPro" id="IPR007197">
    <property type="entry name" value="rSAM"/>
</dbReference>
<evidence type="ECO:0000259" key="6">
    <source>
        <dbReference type="PROSITE" id="PS51918"/>
    </source>
</evidence>
<reference evidence="8" key="1">
    <citation type="journal article" date="2019" name="Int. J. Syst. Evol. Microbiol.">
        <title>The Global Catalogue of Microorganisms (GCM) 10K type strain sequencing project: providing services to taxonomists for standard genome sequencing and annotation.</title>
        <authorList>
            <consortium name="The Broad Institute Genomics Platform"/>
            <consortium name="The Broad Institute Genome Sequencing Center for Infectious Disease"/>
            <person name="Wu L."/>
            <person name="Ma J."/>
        </authorList>
    </citation>
    <scope>NUCLEOTIDE SEQUENCE [LARGE SCALE GENOMIC DNA]</scope>
    <source>
        <strain evidence="8">KCTC 22228</strain>
    </source>
</reference>
<dbReference type="InterPro" id="IPR013785">
    <property type="entry name" value="Aldolase_TIM"/>
</dbReference>
<keyword evidence="5" id="KW-0411">Iron-sulfur</keyword>